<dbReference type="EMBL" id="JAERWL010000016">
    <property type="protein sequence ID" value="MBM9478280.1"/>
    <property type="molecule type" value="Genomic_DNA"/>
</dbReference>
<keyword evidence="3" id="KW-1185">Reference proteome</keyword>
<comment type="caution">
    <text evidence="2">The sequence shown here is derived from an EMBL/GenBank/DDBJ whole genome shotgun (WGS) entry which is preliminary data.</text>
</comment>
<accession>A0A938YIF6</accession>
<dbReference type="Gene3D" id="3.10.450.50">
    <property type="match status" value="1"/>
</dbReference>
<dbReference type="InterPro" id="IPR032710">
    <property type="entry name" value="NTF2-like_dom_sf"/>
</dbReference>
<feature type="domain" description="SnoaL-like" evidence="1">
    <location>
        <begin position="10"/>
        <end position="92"/>
    </location>
</feature>
<evidence type="ECO:0000313" key="3">
    <source>
        <dbReference type="Proteomes" id="UP000663801"/>
    </source>
</evidence>
<organism evidence="2 3">
    <name type="scientific">Nakamurella flavida</name>
    <dbReference type="NCBI Taxonomy" id="363630"/>
    <lineage>
        <taxon>Bacteria</taxon>
        <taxon>Bacillati</taxon>
        <taxon>Actinomycetota</taxon>
        <taxon>Actinomycetes</taxon>
        <taxon>Nakamurellales</taxon>
        <taxon>Nakamurellaceae</taxon>
        <taxon>Nakamurella</taxon>
    </lineage>
</organism>
<sequence>MTASVLPPSVTAYFERADAPDPSSVADLFTADAVVLDDGHTYRGRAEILGWLTGPASAFTTTSTWLSAESTAASAVVRILLEGDFPGGRVELTYRFAVAPDGPIADLSITV</sequence>
<dbReference type="Proteomes" id="UP000663801">
    <property type="component" value="Unassembled WGS sequence"/>
</dbReference>
<dbReference type="AlphaFoldDB" id="A0A938YIF6"/>
<dbReference type="Pfam" id="PF12680">
    <property type="entry name" value="SnoaL_2"/>
    <property type="match status" value="1"/>
</dbReference>
<protein>
    <submittedName>
        <fullName evidence="2">Nuclear transport factor 2 family protein</fullName>
    </submittedName>
</protein>
<proteinExistence type="predicted"/>
<name>A0A938YIF6_9ACTN</name>
<evidence type="ECO:0000313" key="2">
    <source>
        <dbReference type="EMBL" id="MBM9478280.1"/>
    </source>
</evidence>
<dbReference type="RefSeq" id="WP_205258395.1">
    <property type="nucleotide sequence ID" value="NZ_BAAAPV010000006.1"/>
</dbReference>
<evidence type="ECO:0000259" key="1">
    <source>
        <dbReference type="Pfam" id="PF12680"/>
    </source>
</evidence>
<reference evidence="2" key="1">
    <citation type="submission" date="2021-01" db="EMBL/GenBank/DDBJ databases">
        <title>KCTC 19127 draft genome.</title>
        <authorList>
            <person name="An D."/>
        </authorList>
    </citation>
    <scope>NUCLEOTIDE SEQUENCE</scope>
    <source>
        <strain evidence="2">KCTC 19127</strain>
    </source>
</reference>
<dbReference type="InterPro" id="IPR037401">
    <property type="entry name" value="SnoaL-like"/>
</dbReference>
<dbReference type="SUPFAM" id="SSF54427">
    <property type="entry name" value="NTF2-like"/>
    <property type="match status" value="1"/>
</dbReference>
<gene>
    <name evidence="2" type="ORF">JL107_17670</name>
</gene>